<sequence length="431" mass="49079">MNASKTSTKTSKKVTKTKITPKKPRKQQASNTTPKSAVEEDMVSPSKAKTQKDKTVEEIYQKKSPVENVLMRHDFYVGSLEYLKEKRWVFDSESHKLVYREITYVPGLYKIVDEILLNAVDNKVRDQKMNLIKVDIDKKGGQISILNNGKGIPIKMHKNQEVYIPQLIFSQLFTSSNFDNKENNVSGGRNGIGAKLTNIYSTEFIVETISNGKKYRQTFRNNMTVIELPIITSCSKGDGEYTLVTFKPDFQKFNMNRLDDDIIALLKKRVYDIASCVDEVQVITAISKLEEVNNASGRFAMDCITKIASKSLEVAELSEVECDIYGIFPIQRKLLNVREGSHTIMNNSENQQIIKIIGRNHGKKYTSKSCLRKFITPIVKGDKEVKFLTIPEHDNLKEKTPDAKNRKIKLVSTPSFLELIIPRKLNNILTI</sequence>
<evidence type="ECO:0000313" key="13">
    <source>
        <dbReference type="Proteomes" id="UP001153678"/>
    </source>
</evidence>
<evidence type="ECO:0000256" key="8">
    <source>
        <dbReference type="ARBA" id="ARBA00023125"/>
    </source>
</evidence>
<dbReference type="PANTHER" id="PTHR10169:SF38">
    <property type="entry name" value="DNA TOPOISOMERASE 2"/>
    <property type="match status" value="1"/>
</dbReference>
<dbReference type="InterPro" id="IPR013760">
    <property type="entry name" value="Topo_IIA-like_dom_sf"/>
</dbReference>
<dbReference type="EMBL" id="CAMKVN010000307">
    <property type="protein sequence ID" value="CAI2166457.1"/>
    <property type="molecule type" value="Genomic_DNA"/>
</dbReference>
<dbReference type="PRINTS" id="PR00418">
    <property type="entry name" value="TPI2FAMILY"/>
</dbReference>
<comment type="catalytic activity">
    <reaction evidence="1">
        <text>ATP-dependent breakage, passage and rejoining of double-stranded DNA.</text>
        <dbReference type="EC" id="5.6.2.2"/>
    </reaction>
</comment>
<dbReference type="InterPro" id="IPR001241">
    <property type="entry name" value="Topo_IIA"/>
</dbReference>
<dbReference type="GO" id="GO:0006265">
    <property type="term" value="P:DNA topological change"/>
    <property type="evidence" value="ECO:0007669"/>
    <property type="project" value="InterPro"/>
</dbReference>
<dbReference type="GO" id="GO:0000819">
    <property type="term" value="P:sister chromatid segregation"/>
    <property type="evidence" value="ECO:0007669"/>
    <property type="project" value="TreeGrafter"/>
</dbReference>
<keyword evidence="6" id="KW-0067">ATP-binding</keyword>
<gene>
    <name evidence="12" type="ORF">FWILDA_LOCUS2583</name>
</gene>
<evidence type="ECO:0000256" key="7">
    <source>
        <dbReference type="ARBA" id="ARBA00023029"/>
    </source>
</evidence>
<evidence type="ECO:0000256" key="2">
    <source>
        <dbReference type="ARBA" id="ARBA00001946"/>
    </source>
</evidence>
<dbReference type="PANTHER" id="PTHR10169">
    <property type="entry name" value="DNA TOPOISOMERASE/GYRASE"/>
    <property type="match status" value="1"/>
</dbReference>
<keyword evidence="13" id="KW-1185">Reference proteome</keyword>
<proteinExistence type="inferred from homology"/>
<evidence type="ECO:0000256" key="5">
    <source>
        <dbReference type="ARBA" id="ARBA00022741"/>
    </source>
</evidence>
<dbReference type="Gene3D" id="3.30.565.10">
    <property type="entry name" value="Histidine kinase-like ATPase, C-terminal domain"/>
    <property type="match status" value="1"/>
</dbReference>
<dbReference type="SUPFAM" id="SSF56719">
    <property type="entry name" value="Type II DNA topoisomerase"/>
    <property type="match status" value="1"/>
</dbReference>
<dbReference type="GO" id="GO:0005524">
    <property type="term" value="F:ATP binding"/>
    <property type="evidence" value="ECO:0007669"/>
    <property type="project" value="UniProtKB-KW"/>
</dbReference>
<dbReference type="GO" id="GO:0003918">
    <property type="term" value="F:DNA topoisomerase type II (double strand cut, ATP-hydrolyzing) activity"/>
    <property type="evidence" value="ECO:0007669"/>
    <property type="project" value="UniProtKB-EC"/>
</dbReference>
<keyword evidence="9" id="KW-0413">Isomerase</keyword>
<comment type="similarity">
    <text evidence="3">Belongs to the type II topoisomerase family.</text>
</comment>
<dbReference type="GO" id="GO:0000712">
    <property type="term" value="P:resolution of meiotic recombination intermediates"/>
    <property type="evidence" value="ECO:0007669"/>
    <property type="project" value="TreeGrafter"/>
</dbReference>
<evidence type="ECO:0000259" key="11">
    <source>
        <dbReference type="Pfam" id="PF02518"/>
    </source>
</evidence>
<keyword evidence="8" id="KW-0238">DNA-binding</keyword>
<dbReference type="InterPro" id="IPR036890">
    <property type="entry name" value="HATPase_C_sf"/>
</dbReference>
<feature type="compositionally biased region" description="Basic residues" evidence="10">
    <location>
        <begin position="10"/>
        <end position="26"/>
    </location>
</feature>
<dbReference type="Proteomes" id="UP001153678">
    <property type="component" value="Unassembled WGS sequence"/>
</dbReference>
<evidence type="ECO:0000313" key="12">
    <source>
        <dbReference type="EMBL" id="CAI2166457.1"/>
    </source>
</evidence>
<dbReference type="InterPro" id="IPR003594">
    <property type="entry name" value="HATPase_dom"/>
</dbReference>
<evidence type="ECO:0000256" key="3">
    <source>
        <dbReference type="ARBA" id="ARBA00011080"/>
    </source>
</evidence>
<reference evidence="12" key="1">
    <citation type="submission" date="2022-08" db="EMBL/GenBank/DDBJ databases">
        <authorList>
            <person name="Kallberg Y."/>
            <person name="Tangrot J."/>
            <person name="Rosling A."/>
        </authorList>
    </citation>
    <scope>NUCLEOTIDE SEQUENCE</scope>
    <source>
        <strain evidence="12">Wild A</strain>
    </source>
</reference>
<feature type="domain" description="Histidine kinase/HSP90-like ATPase" evidence="11">
    <location>
        <begin position="108"/>
        <end position="203"/>
    </location>
</feature>
<feature type="region of interest" description="Disordered" evidence="10">
    <location>
        <begin position="1"/>
        <end position="53"/>
    </location>
</feature>
<evidence type="ECO:0000256" key="4">
    <source>
        <dbReference type="ARBA" id="ARBA00012895"/>
    </source>
</evidence>
<keyword evidence="5" id="KW-0547">Nucleotide-binding</keyword>
<dbReference type="EC" id="5.6.2.2" evidence="4"/>
<name>A0A9W4WJH6_9GLOM</name>
<dbReference type="OrthoDB" id="276498at2759"/>
<dbReference type="AlphaFoldDB" id="A0A9W4WJH6"/>
<dbReference type="InterPro" id="IPR050634">
    <property type="entry name" value="DNA_Topoisomerase_II"/>
</dbReference>
<comment type="cofactor">
    <cofactor evidence="2">
        <name>Mg(2+)</name>
        <dbReference type="ChEBI" id="CHEBI:18420"/>
    </cofactor>
</comment>
<keyword evidence="7" id="KW-0799">Topoisomerase</keyword>
<organism evidence="12 13">
    <name type="scientific">Funneliformis geosporum</name>
    <dbReference type="NCBI Taxonomy" id="1117311"/>
    <lineage>
        <taxon>Eukaryota</taxon>
        <taxon>Fungi</taxon>
        <taxon>Fungi incertae sedis</taxon>
        <taxon>Mucoromycota</taxon>
        <taxon>Glomeromycotina</taxon>
        <taxon>Glomeromycetes</taxon>
        <taxon>Glomerales</taxon>
        <taxon>Glomeraceae</taxon>
        <taxon>Funneliformis</taxon>
    </lineage>
</organism>
<dbReference type="SUPFAM" id="SSF55874">
    <property type="entry name" value="ATPase domain of HSP90 chaperone/DNA topoisomerase II/histidine kinase"/>
    <property type="match status" value="1"/>
</dbReference>
<evidence type="ECO:0000256" key="10">
    <source>
        <dbReference type="SAM" id="MobiDB-lite"/>
    </source>
</evidence>
<dbReference type="Gene3D" id="3.40.50.670">
    <property type="match status" value="1"/>
</dbReference>
<evidence type="ECO:0000256" key="9">
    <source>
        <dbReference type="ARBA" id="ARBA00023235"/>
    </source>
</evidence>
<evidence type="ECO:0000256" key="1">
    <source>
        <dbReference type="ARBA" id="ARBA00000185"/>
    </source>
</evidence>
<accession>A0A9W4WJH6</accession>
<dbReference type="GO" id="GO:0005634">
    <property type="term" value="C:nucleus"/>
    <property type="evidence" value="ECO:0007669"/>
    <property type="project" value="TreeGrafter"/>
</dbReference>
<dbReference type="GO" id="GO:0003677">
    <property type="term" value="F:DNA binding"/>
    <property type="evidence" value="ECO:0007669"/>
    <property type="project" value="UniProtKB-KW"/>
</dbReference>
<protein>
    <recommendedName>
        <fullName evidence="4">DNA topoisomerase (ATP-hydrolyzing)</fullName>
        <ecNumber evidence="4">5.6.2.2</ecNumber>
    </recommendedName>
</protein>
<dbReference type="SMART" id="SM00433">
    <property type="entry name" value="TOP2c"/>
    <property type="match status" value="1"/>
</dbReference>
<comment type="caution">
    <text evidence="12">The sequence shown here is derived from an EMBL/GenBank/DDBJ whole genome shotgun (WGS) entry which is preliminary data.</text>
</comment>
<evidence type="ECO:0000256" key="6">
    <source>
        <dbReference type="ARBA" id="ARBA00022840"/>
    </source>
</evidence>
<dbReference type="Pfam" id="PF02518">
    <property type="entry name" value="HATPase_c"/>
    <property type="match status" value="1"/>
</dbReference>
<dbReference type="InterPro" id="IPR013759">
    <property type="entry name" value="Topo_IIA_B_C"/>
</dbReference>